<dbReference type="EMBL" id="JAJFAZ020000006">
    <property type="protein sequence ID" value="KAI5324156.1"/>
    <property type="molecule type" value="Genomic_DNA"/>
</dbReference>
<gene>
    <name evidence="1" type="ORF">L3X38_033229</name>
</gene>
<accession>A0AAD4YWM2</accession>
<dbReference type="Proteomes" id="UP001054821">
    <property type="component" value="Chromosome 6"/>
</dbReference>
<dbReference type="PANTHER" id="PTHR35317">
    <property type="entry name" value="OS04G0629600 PROTEIN"/>
    <property type="match status" value="1"/>
</dbReference>
<proteinExistence type="predicted"/>
<evidence type="ECO:0000313" key="2">
    <source>
        <dbReference type="Proteomes" id="UP001054821"/>
    </source>
</evidence>
<keyword evidence="2" id="KW-1185">Reference proteome</keyword>
<dbReference type="AlphaFoldDB" id="A0AAD4YWM2"/>
<protein>
    <submittedName>
        <fullName evidence="1">Uncharacterized protein</fullName>
    </submittedName>
</protein>
<organism evidence="1 2">
    <name type="scientific">Prunus dulcis</name>
    <name type="common">Almond</name>
    <name type="synonym">Amygdalus dulcis</name>
    <dbReference type="NCBI Taxonomy" id="3755"/>
    <lineage>
        <taxon>Eukaryota</taxon>
        <taxon>Viridiplantae</taxon>
        <taxon>Streptophyta</taxon>
        <taxon>Embryophyta</taxon>
        <taxon>Tracheophyta</taxon>
        <taxon>Spermatophyta</taxon>
        <taxon>Magnoliopsida</taxon>
        <taxon>eudicotyledons</taxon>
        <taxon>Gunneridae</taxon>
        <taxon>Pentapetalae</taxon>
        <taxon>rosids</taxon>
        <taxon>fabids</taxon>
        <taxon>Rosales</taxon>
        <taxon>Rosaceae</taxon>
        <taxon>Amygdaloideae</taxon>
        <taxon>Amygdaleae</taxon>
        <taxon>Prunus</taxon>
    </lineage>
</organism>
<comment type="caution">
    <text evidence="1">The sequence shown here is derived from an EMBL/GenBank/DDBJ whole genome shotgun (WGS) entry which is preliminary data.</text>
</comment>
<dbReference type="Pfam" id="PF14223">
    <property type="entry name" value="Retrotran_gag_2"/>
    <property type="match status" value="1"/>
</dbReference>
<evidence type="ECO:0000313" key="1">
    <source>
        <dbReference type="EMBL" id="KAI5324156.1"/>
    </source>
</evidence>
<sequence>MKTIFRSHELWDRVENGYKTPTKEAEELMEAERKLMRENLVKDTRAPGIIQGAVSDQIFPRIATQESAKAAWDILKQEFVGDKQVRSVKLHGLRRDFEYTRMSDNESLSGYIAKLFDLINQMRSYGEDLSNQQIVQKLLISLPKSYDSIAAVIENTKDLDTVDAQDVVAILKGYEQRLDRHGPDPIFTLKFEPSPVRIRHLANVGHKGPFYPSCFNSSLKFP</sequence>
<reference evidence="1 2" key="1">
    <citation type="journal article" date="2022" name="G3 (Bethesda)">
        <title>Whole-genome sequence and methylome profiling of the almond [Prunus dulcis (Mill.) D.A. Webb] cultivar 'Nonpareil'.</title>
        <authorList>
            <person name="D'Amico-Willman K.M."/>
            <person name="Ouma W.Z."/>
            <person name="Meulia T."/>
            <person name="Sideli G.M."/>
            <person name="Gradziel T.M."/>
            <person name="Fresnedo-Ramirez J."/>
        </authorList>
    </citation>
    <scope>NUCLEOTIDE SEQUENCE [LARGE SCALE GENOMIC DNA]</scope>
    <source>
        <strain evidence="1">Clone GOH B32 T37-40</strain>
    </source>
</reference>
<name>A0AAD4YWM2_PRUDU</name>
<dbReference type="PANTHER" id="PTHR35317:SF35">
    <property type="entry name" value="DUF4219 DOMAIN-CONTAINING PROTEIN"/>
    <property type="match status" value="1"/>
</dbReference>